<dbReference type="AlphaFoldDB" id="A0A9Q3CBY1"/>
<dbReference type="PANTHER" id="PTHR47936">
    <property type="entry name" value="PPR_LONG DOMAIN-CONTAINING PROTEIN"/>
    <property type="match status" value="1"/>
</dbReference>
<evidence type="ECO:0000313" key="5">
    <source>
        <dbReference type="EMBL" id="MBW0481069.1"/>
    </source>
</evidence>
<keyword evidence="2" id="KW-0677">Repeat</keyword>
<dbReference type="Proteomes" id="UP000765509">
    <property type="component" value="Unassembled WGS sequence"/>
</dbReference>
<dbReference type="OrthoDB" id="185373at2759"/>
<protein>
    <recommendedName>
        <fullName evidence="7">Pentatricopeptide repeat-containing protein</fullName>
    </recommendedName>
</protein>
<evidence type="ECO:0000313" key="6">
    <source>
        <dbReference type="Proteomes" id="UP000765509"/>
    </source>
</evidence>
<comment type="similarity">
    <text evidence="1">Belongs to the CCM1 family.</text>
</comment>
<comment type="function">
    <text evidence="3">Regulates mitochondrial small subunit maturation by controlling 15S rRNA 5'-end processing. Localizes to the 5' precursor of the 15S rRNA in a position that is subsequently occupied by mS47 in the mature yeast mtSSU. Uses structure and sequence-specific RNA recognition, binding to a single-stranded region of the precursor and specifically recognizing bases -6 to -1. The exchange of Ccm1 for mS47 is coupled to the irreversible removal of precursor rRNA that is accompanied by conformational changes of the mitoribosomal proteins uS5m and mS26. These conformational changes signal completion of 5'-end rRNA processing through protection of the mature 5'-end of the 15S rRNA and stabilization of mS47. The removal of the 5' precursor together with the dissociation of Ccm1 may be catalyzed by the 5'-3' exoribonuclease Pet127. Involved in the specific removal of group I introns in mitochondrial encoded transcripts.</text>
</comment>
<accession>A0A9Q3CBY1</accession>
<evidence type="ECO:0000256" key="3">
    <source>
        <dbReference type="ARBA" id="ARBA00044493"/>
    </source>
</evidence>
<dbReference type="EMBL" id="AVOT02006230">
    <property type="protein sequence ID" value="MBW0481069.1"/>
    <property type="molecule type" value="Genomic_DNA"/>
</dbReference>
<organism evidence="5 6">
    <name type="scientific">Austropuccinia psidii MF-1</name>
    <dbReference type="NCBI Taxonomy" id="1389203"/>
    <lineage>
        <taxon>Eukaryota</taxon>
        <taxon>Fungi</taxon>
        <taxon>Dikarya</taxon>
        <taxon>Basidiomycota</taxon>
        <taxon>Pucciniomycotina</taxon>
        <taxon>Pucciniomycetes</taxon>
        <taxon>Pucciniales</taxon>
        <taxon>Sphaerophragmiaceae</taxon>
        <taxon>Austropuccinia</taxon>
    </lineage>
</organism>
<gene>
    <name evidence="5" type="ORF">O181_020784</name>
</gene>
<reference evidence="5" key="1">
    <citation type="submission" date="2021-03" db="EMBL/GenBank/DDBJ databases">
        <title>Draft genome sequence of rust myrtle Austropuccinia psidii MF-1, a brazilian biotype.</title>
        <authorList>
            <person name="Quecine M.C."/>
            <person name="Pachon D.M.R."/>
            <person name="Bonatelli M.L."/>
            <person name="Correr F.H."/>
            <person name="Franceschini L.M."/>
            <person name="Leite T.F."/>
            <person name="Margarido G.R.A."/>
            <person name="Almeida C.A."/>
            <person name="Ferrarezi J.A."/>
            <person name="Labate C.A."/>
        </authorList>
    </citation>
    <scope>NUCLEOTIDE SEQUENCE</scope>
    <source>
        <strain evidence="5">MF-1</strain>
    </source>
</reference>
<evidence type="ECO:0000256" key="2">
    <source>
        <dbReference type="ARBA" id="ARBA00022737"/>
    </source>
</evidence>
<comment type="caution">
    <text evidence="5">The sequence shown here is derived from an EMBL/GenBank/DDBJ whole genome shotgun (WGS) entry which is preliminary data.</text>
</comment>
<dbReference type="InterPro" id="IPR011990">
    <property type="entry name" value="TPR-like_helical_dom_sf"/>
</dbReference>
<dbReference type="GO" id="GO:0031930">
    <property type="term" value="P:mitochondria-nucleus signaling pathway"/>
    <property type="evidence" value="ECO:0007669"/>
    <property type="project" value="TreeGrafter"/>
</dbReference>
<comment type="subunit">
    <text evidence="4">Binds to mitochondrial small subunit 15S rRNA.</text>
</comment>
<dbReference type="Gene3D" id="1.25.40.10">
    <property type="entry name" value="Tetratricopeptide repeat domain"/>
    <property type="match status" value="1"/>
</dbReference>
<evidence type="ECO:0000256" key="1">
    <source>
        <dbReference type="ARBA" id="ARBA00006192"/>
    </source>
</evidence>
<evidence type="ECO:0000256" key="4">
    <source>
        <dbReference type="ARBA" id="ARBA00044511"/>
    </source>
</evidence>
<evidence type="ECO:0008006" key="7">
    <source>
        <dbReference type="Google" id="ProtNLM"/>
    </source>
</evidence>
<dbReference type="PANTHER" id="PTHR47936:SF1">
    <property type="entry name" value="PENTATRICOPEPTIDE REPEAT-CONTAINING PROTEIN GUN1, CHLOROPLASTIC"/>
    <property type="match status" value="1"/>
</dbReference>
<keyword evidence="6" id="KW-1185">Reference proteome</keyword>
<proteinExistence type="inferred from homology"/>
<sequence>MAPVIPILVDALLRLGSIDLAATFVLDTLRKHPALNKKLKPAFLHRLMRTCASHQQLSRAHDLLAELSPCIQTLDQFKACMVVWDRRTPRESLHVACTVWDALVCHPHLAPDEEAYNLYISLKSRLGHLGDVVKIFNNMGRLGLKKSDKTYGLLLKAIGHRQGVSPAWKVLPKLITQGYMPNAYTSNILLSSKVDLSYSGTRSIAEQHEELFISTMQEIDSVNLKFDEVTRNLVVREFLRRAPSHSKEQIQSLKEKALPPSMYNTDLDRKDFRRFRRPLYSMLCSAFQRAGCPDDAFKLKEEWKRESQRARAKFELMDRAC</sequence>
<name>A0A9Q3CBY1_9BASI</name>